<reference evidence="1 2" key="1">
    <citation type="submission" date="2018-07" db="EMBL/GenBank/DDBJ databases">
        <title>Dyadobacter roseus sp. nov., isolated from rose rhizosphere soil.</title>
        <authorList>
            <person name="Chen L."/>
        </authorList>
    </citation>
    <scope>NUCLEOTIDE SEQUENCE [LARGE SCALE GENOMIC DNA]</scope>
    <source>
        <strain evidence="1 2">RS19</strain>
    </source>
</reference>
<keyword evidence="2" id="KW-1185">Reference proteome</keyword>
<dbReference type="AlphaFoldDB" id="A0A3D8Y7I3"/>
<proteinExistence type="predicted"/>
<dbReference type="Proteomes" id="UP000256373">
    <property type="component" value="Unassembled WGS sequence"/>
</dbReference>
<dbReference type="OrthoDB" id="965249at2"/>
<dbReference type="EMBL" id="QNUL01000017">
    <property type="protein sequence ID" value="REA58991.1"/>
    <property type="molecule type" value="Genomic_DNA"/>
</dbReference>
<name>A0A3D8Y7I3_9BACT</name>
<comment type="caution">
    <text evidence="1">The sequence shown here is derived from an EMBL/GenBank/DDBJ whole genome shotgun (WGS) entry which is preliminary data.</text>
</comment>
<sequence length="81" mass="9851">MYQITVKDERGRIVSMLEEEDYESFIVKCYNFREDQSLDLLQVFHVSNEKRHLIRTETLHEMIETWLDPGFLFTMGYPLQF</sequence>
<evidence type="ECO:0000313" key="1">
    <source>
        <dbReference type="EMBL" id="REA58991.1"/>
    </source>
</evidence>
<protein>
    <submittedName>
        <fullName evidence="1">Uncharacterized protein</fullName>
    </submittedName>
</protein>
<organism evidence="1 2">
    <name type="scientific">Dyadobacter luteus</name>
    <dbReference type="NCBI Taxonomy" id="2259619"/>
    <lineage>
        <taxon>Bacteria</taxon>
        <taxon>Pseudomonadati</taxon>
        <taxon>Bacteroidota</taxon>
        <taxon>Cytophagia</taxon>
        <taxon>Cytophagales</taxon>
        <taxon>Spirosomataceae</taxon>
        <taxon>Dyadobacter</taxon>
    </lineage>
</organism>
<gene>
    <name evidence="1" type="ORF">DSL64_18690</name>
</gene>
<evidence type="ECO:0000313" key="2">
    <source>
        <dbReference type="Proteomes" id="UP000256373"/>
    </source>
</evidence>
<dbReference type="RefSeq" id="WP_115832449.1">
    <property type="nucleotide sequence ID" value="NZ_QNUL01000017.1"/>
</dbReference>
<accession>A0A3D8Y7I3</accession>